<dbReference type="PANTHER" id="PTHR32134">
    <property type="entry name" value="FNIP REPEAT-CONTAINING PROTEIN"/>
    <property type="match status" value="1"/>
</dbReference>
<organism evidence="1 2">
    <name type="scientific">Heterostelium pallidum (strain ATCC 26659 / Pp 5 / PN500)</name>
    <name type="common">Cellular slime mold</name>
    <name type="synonym">Polysphondylium pallidum</name>
    <dbReference type="NCBI Taxonomy" id="670386"/>
    <lineage>
        <taxon>Eukaryota</taxon>
        <taxon>Amoebozoa</taxon>
        <taxon>Evosea</taxon>
        <taxon>Eumycetozoa</taxon>
        <taxon>Dictyostelia</taxon>
        <taxon>Acytosteliales</taxon>
        <taxon>Acytosteliaceae</taxon>
        <taxon>Heterostelium</taxon>
    </lineage>
</organism>
<evidence type="ECO:0000313" key="2">
    <source>
        <dbReference type="Proteomes" id="UP000001396"/>
    </source>
</evidence>
<protein>
    <recommendedName>
        <fullName evidence="3">COI1 F-box domain-containing protein</fullName>
    </recommendedName>
</protein>
<evidence type="ECO:0008006" key="3">
    <source>
        <dbReference type="Google" id="ProtNLM"/>
    </source>
</evidence>
<dbReference type="RefSeq" id="XP_020435661.1">
    <property type="nucleotide sequence ID" value="XM_020573589.1"/>
</dbReference>
<dbReference type="GeneID" id="31358132"/>
<dbReference type="Gene3D" id="1.20.1280.50">
    <property type="match status" value="1"/>
</dbReference>
<dbReference type="InterPro" id="IPR051251">
    <property type="entry name" value="STK_FNIP-Repeat"/>
</dbReference>
<dbReference type="EMBL" id="ADBJ01000010">
    <property type="protein sequence ID" value="EFA83544.1"/>
    <property type="molecule type" value="Genomic_DNA"/>
</dbReference>
<evidence type="ECO:0000313" key="1">
    <source>
        <dbReference type="EMBL" id="EFA83544.1"/>
    </source>
</evidence>
<accession>D3B2J6</accession>
<reference evidence="1 2" key="1">
    <citation type="journal article" date="2011" name="Genome Res.">
        <title>Phylogeny-wide analysis of social amoeba genomes highlights ancient origins for complex intercellular communication.</title>
        <authorList>
            <person name="Heidel A.J."/>
            <person name="Lawal H.M."/>
            <person name="Felder M."/>
            <person name="Schilde C."/>
            <person name="Helps N.R."/>
            <person name="Tunggal B."/>
            <person name="Rivero F."/>
            <person name="John U."/>
            <person name="Schleicher M."/>
            <person name="Eichinger L."/>
            <person name="Platzer M."/>
            <person name="Noegel A.A."/>
            <person name="Schaap P."/>
            <person name="Gloeckner G."/>
        </authorList>
    </citation>
    <scope>NUCLEOTIDE SEQUENCE [LARGE SCALE GENOMIC DNA]</scope>
    <source>
        <strain evidence="2">ATCC 26659 / Pp 5 / PN500</strain>
    </source>
</reference>
<comment type="caution">
    <text evidence="1">The sequence shown here is derived from an EMBL/GenBank/DDBJ whole genome shotgun (WGS) entry which is preliminary data.</text>
</comment>
<gene>
    <name evidence="1" type="ORF">PPL_02609</name>
</gene>
<dbReference type="Pfam" id="PF05725">
    <property type="entry name" value="FNIP"/>
    <property type="match status" value="1"/>
</dbReference>
<dbReference type="AlphaFoldDB" id="D3B2J6"/>
<dbReference type="FunCoup" id="D3B2J6">
    <property type="interactions" value="164"/>
</dbReference>
<dbReference type="PANTHER" id="PTHR32134:SF169">
    <property type="entry name" value="FNIP REPEAT-CONTAINING PROTEIN-RELATED"/>
    <property type="match status" value="1"/>
</dbReference>
<sequence length="584" mass="67340">MNHTRDDNNNNQNSNNIFVKLPFLILNLICKSIDDNIDRVCFSLVCKRWFDNKDKYLLFNHNTLPIRSSKPLDNYVNEHNNNINSTLNSYHSIYLRSLINYKASVVIGSHIFESYDYYYYYLDQLMIYKLECFPTNVTSVDLNLERFIDLSVSNISFNEHLNKMLWSPISNVTELIHCRTLKYKLPPTIKKISFSPRFNEELTPGCFPLGIECITLSRCFNRTIEHGVLPEGLETIEFGSDFQQKIEPGVLPSSLHTLRIGRSQGMSFLKQAGVLPPNLKVLRASGVIVKAGVGVLPTSLHTLSFIPGKWISLFNHLPNLTSLSFFDTHSLIRSPFTFTIDLSLLPITLTFLSLNSTYRLKSAMPQSIKYLYLYQSTINGLIDFNEILPESIQYHFKEFESSYLPTDKTNLKIDKYIQITYNLEPESEGSLFSRDITAESSLNFEIIPYSIKCLKVRLSDLIKRNINANTIETLEIEKTTEKFDLLATPFDVIPLSTRTLIIDSNFQYPLVIPSTLENIIFRDNQNRCTFHIRRLDSFHFIAFGWNANEKKAQIPNSKLKFITKMFHISQFNSLLSFCSLSIQS</sequence>
<dbReference type="InParanoid" id="D3B2J6"/>
<dbReference type="InterPro" id="IPR008615">
    <property type="entry name" value="FNIP"/>
</dbReference>
<dbReference type="Proteomes" id="UP000001396">
    <property type="component" value="Unassembled WGS sequence"/>
</dbReference>
<proteinExistence type="predicted"/>
<name>D3B2J6_HETP5</name>
<keyword evidence="2" id="KW-1185">Reference proteome</keyword>